<gene>
    <name evidence="6" type="ORF">MNEG_2466</name>
</gene>
<dbReference type="PROSITE" id="PS51375">
    <property type="entry name" value="PPR"/>
    <property type="match status" value="3"/>
</dbReference>
<dbReference type="NCBIfam" id="TIGR00756">
    <property type="entry name" value="PPR"/>
    <property type="match status" value="1"/>
</dbReference>
<protein>
    <recommendedName>
        <fullName evidence="5">PROP1-like PPR domain-containing protein</fullName>
    </recommendedName>
</protein>
<evidence type="ECO:0000259" key="5">
    <source>
        <dbReference type="Pfam" id="PF17177"/>
    </source>
</evidence>
<evidence type="ECO:0000256" key="1">
    <source>
        <dbReference type="ARBA" id="ARBA00007626"/>
    </source>
</evidence>
<feature type="repeat" description="PPR" evidence="3">
    <location>
        <begin position="213"/>
        <end position="248"/>
    </location>
</feature>
<dbReference type="OrthoDB" id="822380at2759"/>
<feature type="region of interest" description="Disordered" evidence="4">
    <location>
        <begin position="669"/>
        <end position="766"/>
    </location>
</feature>
<organism evidence="6 7">
    <name type="scientific">Monoraphidium neglectum</name>
    <dbReference type="NCBI Taxonomy" id="145388"/>
    <lineage>
        <taxon>Eukaryota</taxon>
        <taxon>Viridiplantae</taxon>
        <taxon>Chlorophyta</taxon>
        <taxon>core chlorophytes</taxon>
        <taxon>Chlorophyceae</taxon>
        <taxon>CS clade</taxon>
        <taxon>Sphaeropleales</taxon>
        <taxon>Selenastraceae</taxon>
        <taxon>Monoraphidium</taxon>
    </lineage>
</organism>
<sequence length="990" mass="100793">MQALLASGDLSGAAACVEGVLALGKRPPWRETSQLLEALCDADAFAAAWRLARRAHEAGFWLPRGLYHVLIVAAGKAGEAEQLLWLFREVQRVYGPASPRVHTTAITALLRCRRRRGLPLAALAYQAWLQLAASGQALDSGAYLAGISACACAGRPQEAEALLPPLCAAAGAAGGSHVVAAHNVLLRAAARAGDAAGARRLFAAMRARGVPPDAVTYNTLAAALAAAGEGAPRARAVLEHARREGVPPDAYGLTAVMRAHATAGELAAAGGVLQEMLAAGVAPTAVTYGVLVDAHVRAGDLAGACALVGRLEGGVAAWRRRQALWRRAGAAGGGAGPRREGEGQQGEARGVGAATAPTTDLPAPTRIMYNTLLRGIVAEEWGGEGLGYADTSVVAGSADRQAGAPPAPQPTADAADARAAVRPARSQDQQQQQEQQQQQQQQQQQRQREHDTPSQQAAAAAPRPRGLVNRPQWTQPPASLAAEQQQQQQQQAGGLDASSVSGFTGISSIGSSPDDWWGLRESGDGGEPAGTAASNFAGNAGVDGDAFGTAARGAPGGAPAVGQQQLPGVWSVEEVLRRMAGQGLDAGTDTYSLLLDGMLRRGDFASAALLLEQLQGPSGPGADGATLTSLMVALGGAGDVEGALDVFDALLAGLPEADALRPAAGAAVLNSSGESSGSGSQRGGAKLGPDPGGARRRLRGPGGESARGSGASSSSSSSRVVGAPDQASASSAAGPPSLSPPLDGSNQGSSNGLGSGAKPAGRIGSLVGSPEALSRILSRWRPGAPGARVGGPDAAAWSALVDMLAEAGRLQEAEAALEGAVEAAASARRAPPAEAFGALIKALRRSRRARDRERDRCFGGGGGAGVPGGTAAAQRVLRRFLQLGGRPTRHMCDDVIELCLADDDVRAARQVVRVMRLTGVLEDDASEAGYQAWLERRQTQLAARRQRRGDGPAGMVGAGGGAAGGAGEGVNRGLERWKWFLGLPNSYYQS</sequence>
<feature type="repeat" description="PPR" evidence="3">
    <location>
        <begin position="249"/>
        <end position="283"/>
    </location>
</feature>
<feature type="compositionally biased region" description="Low complexity" evidence="4">
    <location>
        <begin position="706"/>
        <end position="752"/>
    </location>
</feature>
<dbReference type="InterPro" id="IPR011990">
    <property type="entry name" value="TPR-like_helical_dom_sf"/>
</dbReference>
<comment type="similarity">
    <text evidence="1">Belongs to the PPR family. P subfamily.</text>
</comment>
<feature type="compositionally biased region" description="Low complexity" evidence="4">
    <location>
        <begin position="345"/>
        <end position="362"/>
    </location>
</feature>
<dbReference type="Pfam" id="PF01535">
    <property type="entry name" value="PPR"/>
    <property type="match status" value="1"/>
</dbReference>
<dbReference type="RefSeq" id="XP_013904518.1">
    <property type="nucleotide sequence ID" value="XM_014049064.1"/>
</dbReference>
<feature type="region of interest" description="Disordered" evidence="4">
    <location>
        <begin position="328"/>
        <end position="362"/>
    </location>
</feature>
<proteinExistence type="inferred from homology"/>
<dbReference type="InterPro" id="IPR033443">
    <property type="entry name" value="PROP1-like_PPR_dom"/>
</dbReference>
<name>A0A0D2LFZ7_9CHLO</name>
<dbReference type="GeneID" id="25735344"/>
<dbReference type="STRING" id="145388.A0A0D2LFZ7"/>
<keyword evidence="7" id="KW-1185">Reference proteome</keyword>
<dbReference type="PANTHER" id="PTHR47447:SF17">
    <property type="entry name" value="OS12G0638900 PROTEIN"/>
    <property type="match status" value="1"/>
</dbReference>
<feature type="repeat" description="PPR" evidence="3">
    <location>
        <begin position="178"/>
        <end position="212"/>
    </location>
</feature>
<reference evidence="6 7" key="1">
    <citation type="journal article" date="2013" name="BMC Genomics">
        <title>Reconstruction of the lipid metabolism for the microalga Monoraphidium neglectum from its genome sequence reveals characteristics suitable for biofuel production.</title>
        <authorList>
            <person name="Bogen C."/>
            <person name="Al-Dilaimi A."/>
            <person name="Albersmeier A."/>
            <person name="Wichmann J."/>
            <person name="Grundmann M."/>
            <person name="Rupp O."/>
            <person name="Lauersen K.J."/>
            <person name="Blifernez-Klassen O."/>
            <person name="Kalinowski J."/>
            <person name="Goesmann A."/>
            <person name="Mussgnug J.H."/>
            <person name="Kruse O."/>
        </authorList>
    </citation>
    <scope>NUCLEOTIDE SEQUENCE [LARGE SCALE GENOMIC DNA]</scope>
    <source>
        <strain evidence="6 7">SAG 48.87</strain>
    </source>
</reference>
<dbReference type="Pfam" id="PF17177">
    <property type="entry name" value="PPR_long"/>
    <property type="match status" value="1"/>
</dbReference>
<evidence type="ECO:0000313" key="7">
    <source>
        <dbReference type="Proteomes" id="UP000054498"/>
    </source>
</evidence>
<evidence type="ECO:0000256" key="3">
    <source>
        <dbReference type="PROSITE-ProRule" id="PRU00708"/>
    </source>
</evidence>
<feature type="domain" description="PROP1-like PPR" evidence="5">
    <location>
        <begin position="185"/>
        <end position="309"/>
    </location>
</feature>
<feature type="region of interest" description="Disordered" evidence="4">
    <location>
        <begin position="398"/>
        <end position="537"/>
    </location>
</feature>
<feature type="compositionally biased region" description="Low complexity" evidence="4">
    <location>
        <begin position="398"/>
        <end position="445"/>
    </location>
</feature>
<evidence type="ECO:0000313" key="6">
    <source>
        <dbReference type="EMBL" id="KIZ05499.1"/>
    </source>
</evidence>
<dbReference type="KEGG" id="mng:MNEG_2466"/>
<evidence type="ECO:0000256" key="4">
    <source>
        <dbReference type="SAM" id="MobiDB-lite"/>
    </source>
</evidence>
<feature type="compositionally biased region" description="Low complexity" evidence="4">
    <location>
        <begin position="498"/>
        <end position="512"/>
    </location>
</feature>
<dbReference type="Gene3D" id="1.25.40.10">
    <property type="entry name" value="Tetratricopeptide repeat domain"/>
    <property type="match status" value="4"/>
</dbReference>
<dbReference type="PANTHER" id="PTHR47447">
    <property type="entry name" value="OS03G0856100 PROTEIN"/>
    <property type="match status" value="1"/>
</dbReference>
<dbReference type="AlphaFoldDB" id="A0A0D2LFZ7"/>
<accession>A0A0D2LFZ7</accession>
<feature type="compositionally biased region" description="Low complexity" evidence="4">
    <location>
        <begin position="455"/>
        <end position="465"/>
    </location>
</feature>
<dbReference type="EMBL" id="KK100498">
    <property type="protein sequence ID" value="KIZ05499.1"/>
    <property type="molecule type" value="Genomic_DNA"/>
</dbReference>
<evidence type="ECO:0000256" key="2">
    <source>
        <dbReference type="ARBA" id="ARBA00022737"/>
    </source>
</evidence>
<dbReference type="Proteomes" id="UP000054498">
    <property type="component" value="Unassembled WGS sequence"/>
</dbReference>
<dbReference type="InterPro" id="IPR002885">
    <property type="entry name" value="PPR_rpt"/>
</dbReference>
<keyword evidence="2" id="KW-0677">Repeat</keyword>